<accession>A0A5E4RH57</accession>
<dbReference type="OrthoDB" id="18526at2"/>
<protein>
    <submittedName>
        <fullName evidence="3">Amino acid dehydrogenase</fullName>
    </submittedName>
</protein>
<reference evidence="3 4" key="1">
    <citation type="submission" date="2019-08" db="EMBL/GenBank/DDBJ databases">
        <authorList>
            <person name="Peeters C."/>
        </authorList>
    </citation>
    <scope>NUCLEOTIDE SEQUENCE [LARGE SCALE GENOMIC DNA]</scope>
    <source>
        <strain evidence="3 4">LMG 31012</strain>
    </source>
</reference>
<dbReference type="AlphaFoldDB" id="A0A5E4RH57"/>
<evidence type="ECO:0000256" key="1">
    <source>
        <dbReference type="ARBA" id="ARBA00023002"/>
    </source>
</evidence>
<dbReference type="GO" id="GO:0005737">
    <property type="term" value="C:cytoplasm"/>
    <property type="evidence" value="ECO:0007669"/>
    <property type="project" value="TreeGrafter"/>
</dbReference>
<keyword evidence="4" id="KW-1185">Reference proteome</keyword>
<organism evidence="3 4">
    <name type="scientific">Pandoraea eparura</name>
    <dbReference type="NCBI Taxonomy" id="2508291"/>
    <lineage>
        <taxon>Bacteria</taxon>
        <taxon>Pseudomonadati</taxon>
        <taxon>Pseudomonadota</taxon>
        <taxon>Betaproteobacteria</taxon>
        <taxon>Burkholderiales</taxon>
        <taxon>Burkholderiaceae</taxon>
        <taxon>Pandoraea</taxon>
    </lineage>
</organism>
<dbReference type="Gene3D" id="3.30.9.10">
    <property type="entry name" value="D-Amino Acid Oxidase, subunit A, domain 2"/>
    <property type="match status" value="1"/>
</dbReference>
<evidence type="ECO:0000259" key="2">
    <source>
        <dbReference type="Pfam" id="PF01266"/>
    </source>
</evidence>
<dbReference type="SUPFAM" id="SSF54373">
    <property type="entry name" value="FAD-linked reductases, C-terminal domain"/>
    <property type="match status" value="1"/>
</dbReference>
<dbReference type="InterPro" id="IPR006076">
    <property type="entry name" value="FAD-dep_OxRdtase"/>
</dbReference>
<dbReference type="InterPro" id="IPR036188">
    <property type="entry name" value="FAD/NAD-bd_sf"/>
</dbReference>
<evidence type="ECO:0000313" key="3">
    <source>
        <dbReference type="EMBL" id="VVD61288.1"/>
    </source>
</evidence>
<dbReference type="PANTHER" id="PTHR13847">
    <property type="entry name" value="SARCOSINE DEHYDROGENASE-RELATED"/>
    <property type="match status" value="1"/>
</dbReference>
<gene>
    <name evidence="3" type="ORF">PEP31012_00114</name>
</gene>
<evidence type="ECO:0000313" key="4">
    <source>
        <dbReference type="Proteomes" id="UP000400981"/>
    </source>
</evidence>
<dbReference type="Proteomes" id="UP000400981">
    <property type="component" value="Unassembled WGS sequence"/>
</dbReference>
<proteinExistence type="predicted"/>
<dbReference type="Pfam" id="PF01266">
    <property type="entry name" value="DAO"/>
    <property type="match status" value="1"/>
</dbReference>
<feature type="domain" description="FAD dependent oxidoreductase" evidence="2">
    <location>
        <begin position="4"/>
        <end position="396"/>
    </location>
</feature>
<dbReference type="RefSeq" id="WP_150587430.1">
    <property type="nucleotide sequence ID" value="NZ_CABPSH010000001.1"/>
</dbReference>
<dbReference type="GO" id="GO:0016491">
    <property type="term" value="F:oxidoreductase activity"/>
    <property type="evidence" value="ECO:0007669"/>
    <property type="project" value="UniProtKB-KW"/>
</dbReference>
<sequence length="414" mass="44901">MDQVSIIGAGIVGMCTAVRLQQLGVPVRIIDEREPGTGTSFGNAGLVSIDSCIPIAMPGMLRNVPRWLADSTGPLSVRPAYVPKAAPWLMKWIRSGASLKSVSAIASALRQLHKDAIEKYRTLLGPEDFSQAIRVSGQLHVWESRQKSAGEILADRLRAENGVVVRELAGEEIFDIVPGMSRVINRAQYYDKNGYVANPYLLVQRLLDIFISNGGEFLRQKVNGVSPLPDGQGYRMITTCSDLSAQRLVVCCGAWSSRLLQGVGIQVPLETERGYHVAFDQSALDVPLPVLHKERAFGITPMVDNIRVAGFVEIAGLDAQPDMQREAALIAQAQRLFPALDVSRKKSFWLGFRPSTPDSLPVLGEIAAMPGLYLGFGHGHTGITGAPASAEILANMITGTRNSIDVAPYDISRF</sequence>
<dbReference type="Gene3D" id="3.50.50.60">
    <property type="entry name" value="FAD/NAD(P)-binding domain"/>
    <property type="match status" value="2"/>
</dbReference>
<dbReference type="SUPFAM" id="SSF51971">
    <property type="entry name" value="Nucleotide-binding domain"/>
    <property type="match status" value="1"/>
</dbReference>
<dbReference type="PANTHER" id="PTHR13847:SF289">
    <property type="entry name" value="GLYCINE OXIDASE"/>
    <property type="match status" value="1"/>
</dbReference>
<name>A0A5E4RH57_9BURK</name>
<dbReference type="EMBL" id="CABPSH010000001">
    <property type="protein sequence ID" value="VVD61288.1"/>
    <property type="molecule type" value="Genomic_DNA"/>
</dbReference>
<keyword evidence="1" id="KW-0560">Oxidoreductase</keyword>